<organism evidence="1">
    <name type="scientific">Photinus pyralis</name>
    <name type="common">Common eastern firefly</name>
    <name type="synonym">Lampyris pyralis</name>
    <dbReference type="NCBI Taxonomy" id="7054"/>
    <lineage>
        <taxon>Eukaryota</taxon>
        <taxon>Metazoa</taxon>
        <taxon>Ecdysozoa</taxon>
        <taxon>Arthropoda</taxon>
        <taxon>Hexapoda</taxon>
        <taxon>Insecta</taxon>
        <taxon>Pterygota</taxon>
        <taxon>Neoptera</taxon>
        <taxon>Endopterygota</taxon>
        <taxon>Coleoptera</taxon>
        <taxon>Polyphaga</taxon>
        <taxon>Elateriformia</taxon>
        <taxon>Elateroidea</taxon>
        <taxon>Lampyridae</taxon>
        <taxon>Lampyrinae</taxon>
        <taxon>Photinus</taxon>
    </lineage>
</organism>
<evidence type="ECO:0000313" key="1">
    <source>
        <dbReference type="EMBL" id="JAV87032.1"/>
    </source>
</evidence>
<sequence length="108" mass="12624">MVSPLGWPCTKTPLSNAMQPLPITRQQGRVAGLQSNVRYYQQLFQKLRAPILFGMESQKLLWKLSFKLQECTFWCNRFLLLHPHQNQQITKMVVSMVAKKVVWYSLLS</sequence>
<name>A0A1Y1MMX9_PHOPY</name>
<reference evidence="1" key="1">
    <citation type="journal article" date="2016" name="Sci. Rep.">
        <title>Molecular characterization of firefly nuptial gifts: a multi-omics approach sheds light on postcopulatory sexual selection.</title>
        <authorList>
            <person name="Al-Wathiqui N."/>
            <person name="Fallon T.R."/>
            <person name="South A."/>
            <person name="Weng J.K."/>
            <person name="Lewis S.M."/>
        </authorList>
    </citation>
    <scope>NUCLEOTIDE SEQUENCE</scope>
</reference>
<dbReference type="AlphaFoldDB" id="A0A1Y1MMX9"/>
<accession>A0A1Y1MMX9</accession>
<protein>
    <submittedName>
        <fullName evidence="1">Uncharacterized protein</fullName>
    </submittedName>
</protein>
<dbReference type="EMBL" id="GEZM01026366">
    <property type="protein sequence ID" value="JAV87032.1"/>
    <property type="molecule type" value="Transcribed_RNA"/>
</dbReference>
<proteinExistence type="predicted"/>